<reference evidence="1 2" key="1">
    <citation type="journal article" date="2018" name="Sci. Rep.">
        <title>Genomic signatures of local adaptation to the degree of environmental predictability in rotifers.</title>
        <authorList>
            <person name="Franch-Gras L."/>
            <person name="Hahn C."/>
            <person name="Garcia-Roger E.M."/>
            <person name="Carmona M.J."/>
            <person name="Serra M."/>
            <person name="Gomez A."/>
        </authorList>
    </citation>
    <scope>NUCLEOTIDE SEQUENCE [LARGE SCALE GENOMIC DNA]</scope>
    <source>
        <strain evidence="1">HYR1</strain>
    </source>
</reference>
<accession>A0A3M7TAR4</accession>
<evidence type="ECO:0000313" key="1">
    <source>
        <dbReference type="EMBL" id="RNA45035.1"/>
    </source>
</evidence>
<proteinExistence type="predicted"/>
<organism evidence="1 2">
    <name type="scientific">Brachionus plicatilis</name>
    <name type="common">Marine rotifer</name>
    <name type="synonym">Brachionus muelleri</name>
    <dbReference type="NCBI Taxonomy" id="10195"/>
    <lineage>
        <taxon>Eukaryota</taxon>
        <taxon>Metazoa</taxon>
        <taxon>Spiralia</taxon>
        <taxon>Gnathifera</taxon>
        <taxon>Rotifera</taxon>
        <taxon>Eurotatoria</taxon>
        <taxon>Monogononta</taxon>
        <taxon>Pseudotrocha</taxon>
        <taxon>Ploima</taxon>
        <taxon>Brachionidae</taxon>
        <taxon>Brachionus</taxon>
    </lineage>
</organism>
<dbReference type="AlphaFoldDB" id="A0A3M7TAR4"/>
<evidence type="ECO:0000313" key="2">
    <source>
        <dbReference type="Proteomes" id="UP000276133"/>
    </source>
</evidence>
<protein>
    <submittedName>
        <fullName evidence="1">Uncharacterized protein</fullName>
    </submittedName>
</protein>
<dbReference type="EMBL" id="REGN01000038">
    <property type="protein sequence ID" value="RNA45035.1"/>
    <property type="molecule type" value="Genomic_DNA"/>
</dbReference>
<name>A0A3M7TAR4_BRAPC</name>
<keyword evidence="2" id="KW-1185">Reference proteome</keyword>
<gene>
    <name evidence="1" type="ORF">BpHYR1_024135</name>
</gene>
<dbReference type="Proteomes" id="UP000276133">
    <property type="component" value="Unassembled WGS sequence"/>
</dbReference>
<sequence length="99" mass="11339">MLSDPPSNKSLSTDLVLISKHFKIETSKITVTIFHFSKKHKNSKKYLSTLLILIKRNLGSPFKIAIFKIARLVEQKKIFIGGIVNFDTKYKKNFKNAKA</sequence>
<comment type="caution">
    <text evidence="1">The sequence shown here is derived from an EMBL/GenBank/DDBJ whole genome shotgun (WGS) entry which is preliminary data.</text>
</comment>